<gene>
    <name evidence="10" type="ORF">XhyaCFBP1156_15975</name>
</gene>
<dbReference type="InterPro" id="IPR012910">
    <property type="entry name" value="Plug_dom"/>
</dbReference>
<dbReference type="CDD" id="cd01347">
    <property type="entry name" value="ligand_gated_channel"/>
    <property type="match status" value="1"/>
</dbReference>
<dbReference type="Pfam" id="PF14905">
    <property type="entry name" value="OMP_b-brl_3"/>
    <property type="match status" value="1"/>
</dbReference>
<evidence type="ECO:0000256" key="7">
    <source>
        <dbReference type="PROSITE-ProRule" id="PRU01360"/>
    </source>
</evidence>
<keyword evidence="11" id="KW-1185">Reference proteome</keyword>
<proteinExistence type="inferred from homology"/>
<keyword evidence="4 7" id="KW-0812">Transmembrane</keyword>
<dbReference type="PANTHER" id="PTHR40980:SF4">
    <property type="entry name" value="TONB-DEPENDENT RECEPTOR-LIKE BETA-BARREL DOMAIN-CONTAINING PROTEIN"/>
    <property type="match status" value="1"/>
</dbReference>
<organism evidence="10 11">
    <name type="scientific">Xanthomonas hyacinthi</name>
    <dbReference type="NCBI Taxonomy" id="56455"/>
    <lineage>
        <taxon>Bacteria</taxon>
        <taxon>Pseudomonadati</taxon>
        <taxon>Pseudomonadota</taxon>
        <taxon>Gammaproteobacteria</taxon>
        <taxon>Lysobacterales</taxon>
        <taxon>Lysobacteraceae</taxon>
        <taxon>Xanthomonas</taxon>
    </lineage>
</organism>
<evidence type="ECO:0000256" key="3">
    <source>
        <dbReference type="ARBA" id="ARBA00022452"/>
    </source>
</evidence>
<evidence type="ECO:0000256" key="4">
    <source>
        <dbReference type="ARBA" id="ARBA00022692"/>
    </source>
</evidence>
<dbReference type="InterPro" id="IPR010104">
    <property type="entry name" value="TonB_rcpt_bac"/>
</dbReference>
<dbReference type="Pfam" id="PF07715">
    <property type="entry name" value="Plug"/>
    <property type="match status" value="1"/>
</dbReference>
<dbReference type="Gene3D" id="2.40.170.20">
    <property type="entry name" value="TonB-dependent receptor, beta-barrel domain"/>
    <property type="match status" value="1"/>
</dbReference>
<feature type="domain" description="TonB-dependent receptor plug" evidence="8">
    <location>
        <begin position="118"/>
        <end position="222"/>
    </location>
</feature>
<evidence type="ECO:0000313" key="10">
    <source>
        <dbReference type="EMBL" id="PPU96264.1"/>
    </source>
</evidence>
<dbReference type="InterPro" id="IPR039426">
    <property type="entry name" value="TonB-dep_rcpt-like"/>
</dbReference>
<dbReference type="GO" id="GO:0009279">
    <property type="term" value="C:cell outer membrane"/>
    <property type="evidence" value="ECO:0007669"/>
    <property type="project" value="UniProtKB-SubCell"/>
</dbReference>
<keyword evidence="2 7" id="KW-0813">Transport</keyword>
<dbReference type="EMBL" id="MDEG01000017">
    <property type="protein sequence ID" value="PPU96264.1"/>
    <property type="molecule type" value="Genomic_DNA"/>
</dbReference>
<dbReference type="AlphaFoldDB" id="A0A2S7ET14"/>
<evidence type="ECO:0000259" key="8">
    <source>
        <dbReference type="Pfam" id="PF07715"/>
    </source>
</evidence>
<comment type="subcellular location">
    <subcellularLocation>
        <location evidence="1 7">Cell outer membrane</location>
        <topology evidence="1 7">Multi-pass membrane protein</topology>
    </subcellularLocation>
</comment>
<keyword evidence="6 7" id="KW-0998">Cell outer membrane</keyword>
<feature type="domain" description="Outer membrane protein beta-barrel" evidence="9">
    <location>
        <begin position="549"/>
        <end position="893"/>
    </location>
</feature>
<dbReference type="SUPFAM" id="SSF56935">
    <property type="entry name" value="Porins"/>
    <property type="match status" value="1"/>
</dbReference>
<dbReference type="InterPro" id="IPR037066">
    <property type="entry name" value="Plug_dom_sf"/>
</dbReference>
<evidence type="ECO:0000256" key="1">
    <source>
        <dbReference type="ARBA" id="ARBA00004571"/>
    </source>
</evidence>
<dbReference type="InterPro" id="IPR036942">
    <property type="entry name" value="Beta-barrel_TonB_sf"/>
</dbReference>
<protein>
    <submittedName>
        <fullName evidence="10">TonB-dependent receptor</fullName>
    </submittedName>
</protein>
<dbReference type="OrthoDB" id="8727862at2"/>
<evidence type="ECO:0000259" key="9">
    <source>
        <dbReference type="Pfam" id="PF14905"/>
    </source>
</evidence>
<dbReference type="PANTHER" id="PTHR40980">
    <property type="entry name" value="PLUG DOMAIN-CONTAINING PROTEIN"/>
    <property type="match status" value="1"/>
</dbReference>
<evidence type="ECO:0000256" key="5">
    <source>
        <dbReference type="ARBA" id="ARBA00023136"/>
    </source>
</evidence>
<reference evidence="11" key="1">
    <citation type="submission" date="2016-08" db="EMBL/GenBank/DDBJ databases">
        <authorList>
            <person name="Merda D."/>
            <person name="Briand M."/>
            <person name="Taghouti G."/>
            <person name="Carrere S."/>
            <person name="Gouzy J."/>
            <person name="Portier P."/>
            <person name="Jacques M.-A."/>
            <person name="Fischer-Le Saux M."/>
        </authorList>
    </citation>
    <scope>NUCLEOTIDE SEQUENCE [LARGE SCALE GENOMIC DNA]</scope>
    <source>
        <strain evidence="11">CFBP1156</strain>
    </source>
</reference>
<dbReference type="NCBIfam" id="TIGR01782">
    <property type="entry name" value="TonB-Xanth-Caul"/>
    <property type="match status" value="1"/>
</dbReference>
<dbReference type="InterPro" id="IPR041700">
    <property type="entry name" value="OMP_b-brl_3"/>
</dbReference>
<evidence type="ECO:0000313" key="11">
    <source>
        <dbReference type="Proteomes" id="UP000238261"/>
    </source>
</evidence>
<dbReference type="Proteomes" id="UP000238261">
    <property type="component" value="Unassembled WGS sequence"/>
</dbReference>
<accession>A0A2S7ET14</accession>
<evidence type="ECO:0000256" key="2">
    <source>
        <dbReference type="ARBA" id="ARBA00022448"/>
    </source>
</evidence>
<name>A0A2S7ET14_9XANT</name>
<sequence>MADFDDLHGRTRNGGCAQCAAAGAAATSRRAGAVVSPARNLSKICCFPILNVRWGSASVHTVPSKTPLFVAIAFGLSAACAAGGAQAAGDPAAAATDLDRVEVRPQLEAQARAVDLKRSSDAILDAVSADEVGDYPDQNVAESLQRLPGVSVTRDQGEGRFVVVRGLDAALNSVSIDGIAIGTPESDNRAAPMDVIPSESTERLKVVKSPTPDMPGDAIGGAILVESASAFDRDGRSIRAKLEANHQQLSDKTSPKASFNYSDLFADATFGVALGLNYQDREFQSDNSEGDYDAIDNGDLVMVEQQRRKYHIERKRIGANLNLDWHPDQGNRYYLRTLFSSFKDAETRQNTVIAFDADDIQANGDGSYSAPVDKLSKRVRYRTKQQDTLAASVGGENTLSGAVLDYQAGYTKTRERVNDEKEARFKYDGDDLDATIDQNRRLPAIGLSGDDWVSNGNYAFDKFVLSPGRTDDDEYSARINVRFDADNASYKFGLLGRWRDRDVDKNERELSEGPDIDLADWTVAPPEHRHNSLGEALSSAALRHYWARNGSQYSADDGDLGSNAVSALAEDYAAKEDVLAAYAMGSWDIGALRVIAGVRVENTRFKASGYQVDVADDGESFAASALQASSSYTNVLPGLHLRWNGDDWSLRAALNKTVSRPGFGQVAPHATVNNDDEEVELGNPNLDPYESTNLDLSFERYLGKTGIVSLGLFHKSIDGYIVDTVIDNDPAYAGYDVGMAINGKRAKVYGAEFNWQQPFAFLPEGWNGLLGGVSGTWLHTEFDPGLEDRQGEDFTLPRASKNVYTAFLGYEKDGFSTRLSAVYRSAYLDELGKARDYDIFVAPNTQLDFSLDYQVTDTVQLYFDASNLLDKPLERYQGTRAHTQQYEEYGRSFAVGVRVKL</sequence>
<comment type="similarity">
    <text evidence="7">Belongs to the TonB-dependent receptor family.</text>
</comment>
<evidence type="ECO:0000256" key="6">
    <source>
        <dbReference type="ARBA" id="ARBA00023237"/>
    </source>
</evidence>
<keyword evidence="3 7" id="KW-1134">Transmembrane beta strand</keyword>
<keyword evidence="5 7" id="KW-0472">Membrane</keyword>
<keyword evidence="10" id="KW-0675">Receptor</keyword>
<comment type="caution">
    <text evidence="10">The sequence shown here is derived from an EMBL/GenBank/DDBJ whole genome shotgun (WGS) entry which is preliminary data.</text>
</comment>
<dbReference type="PROSITE" id="PS52016">
    <property type="entry name" value="TONB_DEPENDENT_REC_3"/>
    <property type="match status" value="1"/>
</dbReference>
<dbReference type="Gene3D" id="2.170.130.10">
    <property type="entry name" value="TonB-dependent receptor, plug domain"/>
    <property type="match status" value="1"/>
</dbReference>